<gene>
    <name evidence="3" type="primary">epsH</name>
    <name evidence="3" type="ORF">CLHOM_14470</name>
</gene>
<dbReference type="Pfam" id="PF00535">
    <property type="entry name" value="Glycos_transf_2"/>
    <property type="match status" value="1"/>
</dbReference>
<feature type="domain" description="Glycosyl transferase family 1" evidence="1">
    <location>
        <begin position="147"/>
        <end position="269"/>
    </location>
</feature>
<dbReference type="CDD" id="cd00761">
    <property type="entry name" value="Glyco_tranf_GTA_type"/>
    <property type="match status" value="1"/>
</dbReference>
<proteinExistence type="predicted"/>
<evidence type="ECO:0000259" key="2">
    <source>
        <dbReference type="Pfam" id="PF00535"/>
    </source>
</evidence>
<dbReference type="Proteomes" id="UP000037043">
    <property type="component" value="Unassembled WGS sequence"/>
</dbReference>
<dbReference type="Pfam" id="PF00534">
    <property type="entry name" value="Glycos_transf_1"/>
    <property type="match status" value="1"/>
</dbReference>
<dbReference type="PANTHER" id="PTHR22916:SF56">
    <property type="entry name" value="GLYCOSYL TRANSFERASE"/>
    <property type="match status" value="1"/>
</dbReference>
<dbReference type="STRING" id="36844.SAMN04488501_11124"/>
<dbReference type="EMBL" id="LHUR01000018">
    <property type="protein sequence ID" value="KOA20242.1"/>
    <property type="molecule type" value="Genomic_DNA"/>
</dbReference>
<reference evidence="4" key="1">
    <citation type="submission" date="2015-08" db="EMBL/GenBank/DDBJ databases">
        <title>Genome sequence of the strict anaerobe Clostridium homopropionicum LuHBu1 (DSM 5847T).</title>
        <authorList>
            <person name="Poehlein A."/>
            <person name="Beck M."/>
            <person name="Schiel-Bengelsdorf B."/>
            <person name="Bengelsdorf F.R."/>
            <person name="Daniel R."/>
            <person name="Duerre P."/>
        </authorList>
    </citation>
    <scope>NUCLEOTIDE SEQUENCE [LARGE SCALE GENOMIC DNA]</scope>
    <source>
        <strain evidence="4">DSM 5847</strain>
    </source>
</reference>
<name>A0A0L6ZBA7_9CLOT</name>
<keyword evidence="3" id="KW-0808">Transferase</keyword>
<dbReference type="RefSeq" id="WP_052221004.1">
    <property type="nucleotide sequence ID" value="NZ_LHUR01000018.1"/>
</dbReference>
<dbReference type="Gene3D" id="3.90.550.10">
    <property type="entry name" value="Spore Coat Polysaccharide Biosynthesis Protein SpsA, Chain A"/>
    <property type="match status" value="1"/>
</dbReference>
<dbReference type="EC" id="2.4.-.-" evidence="3"/>
<dbReference type="PANTHER" id="PTHR22916">
    <property type="entry name" value="GLYCOSYLTRANSFERASE"/>
    <property type="match status" value="1"/>
</dbReference>
<evidence type="ECO:0000313" key="3">
    <source>
        <dbReference type="EMBL" id="KOA20242.1"/>
    </source>
</evidence>
<evidence type="ECO:0000313" key="4">
    <source>
        <dbReference type="Proteomes" id="UP000037043"/>
    </source>
</evidence>
<dbReference type="SUPFAM" id="SSF53756">
    <property type="entry name" value="UDP-Glycosyltransferase/glycogen phosphorylase"/>
    <property type="match status" value="1"/>
</dbReference>
<dbReference type="InterPro" id="IPR029044">
    <property type="entry name" value="Nucleotide-diphossugar_trans"/>
</dbReference>
<sequence length="674" mass="79736">MEEIINSKIDTSKNNKKKIVFFVKHGLDNFLLDIINELEKEYITKKIVVTNLKQIDEGMEWGDICWFEWCDELVSYGSKINLAKERIIICRLHSYEAFTEYPDKVTWENIDKVILVAEHIQNFIIDNFNVNEEKTVVIPNGIDTKKWTFNRRKPGFNIAYVGYINYKKGPMLLLHTFKAIYDKNNQYKLFIAGNFQDHRDVLYFNQMIKEFGLENNVIYQGWQNDLDKWLEDKNYILCTSILESQNISVMQAMAKGIKPIIHNFVGARNIYPQALIWNTIDDAINMIVSNEYKSEEYSYFVEKYFQLDYQLEKIKSLFLDLIKTKKYIKIEQPLVTIGITNYNGKKYLSKCIDSFLNQSYSNIEILLIDDCSTDGSEKIIKDYEEKYKNINAIYHDVNSGGASKGIQEVISNAKGKYFQWIACDDFVEKDAILKFVDYLERNPEKDYVYSDFNIINDNNVKTQEWNYKVYTKNKVVQHIFKSASGLIPMNCLYRLDFFKNNKISWLVYRGNDFSSDTLNTIHFIKHGWNYGKIDEAVVNYRIHTDNLSKNIQKRIQNSVSIFDYIINNYKEEVYNPEILWSQLEDKNQYKNYIIAQFYYNQIQNHLSMRVIPNYVSRDVTKQELMKYCYVFAEEGMKYIEEGLKQGNTYTSEILELKELYNKYIEEVKNLGVIG</sequence>
<keyword evidence="4" id="KW-1185">Reference proteome</keyword>
<comment type="caution">
    <text evidence="3">The sequence shown here is derived from an EMBL/GenBank/DDBJ whole genome shotgun (WGS) entry which is preliminary data.</text>
</comment>
<dbReference type="InterPro" id="IPR001296">
    <property type="entry name" value="Glyco_trans_1"/>
</dbReference>
<dbReference type="PATRIC" id="fig|1121318.3.peg.1452"/>
<keyword evidence="3" id="KW-0328">Glycosyltransferase</keyword>
<dbReference type="GO" id="GO:0016757">
    <property type="term" value="F:glycosyltransferase activity"/>
    <property type="evidence" value="ECO:0007669"/>
    <property type="project" value="UniProtKB-KW"/>
</dbReference>
<protein>
    <submittedName>
        <fullName evidence="3">Putative glycosyltransferase EpsH</fullName>
        <ecNumber evidence="3">2.4.-.-</ecNumber>
    </submittedName>
</protein>
<dbReference type="CDD" id="cd03801">
    <property type="entry name" value="GT4_PimA-like"/>
    <property type="match status" value="1"/>
</dbReference>
<dbReference type="Gene3D" id="3.40.50.2000">
    <property type="entry name" value="Glycogen Phosphorylase B"/>
    <property type="match status" value="2"/>
</dbReference>
<accession>A0A0L6ZBA7</accession>
<organism evidence="3 4">
    <name type="scientific">Clostridium homopropionicum DSM 5847</name>
    <dbReference type="NCBI Taxonomy" id="1121318"/>
    <lineage>
        <taxon>Bacteria</taxon>
        <taxon>Bacillati</taxon>
        <taxon>Bacillota</taxon>
        <taxon>Clostridia</taxon>
        <taxon>Eubacteriales</taxon>
        <taxon>Clostridiaceae</taxon>
        <taxon>Clostridium</taxon>
    </lineage>
</organism>
<dbReference type="AlphaFoldDB" id="A0A0L6ZBA7"/>
<dbReference type="InterPro" id="IPR001173">
    <property type="entry name" value="Glyco_trans_2-like"/>
</dbReference>
<evidence type="ECO:0000259" key="1">
    <source>
        <dbReference type="Pfam" id="PF00534"/>
    </source>
</evidence>
<feature type="domain" description="Glycosyltransferase 2-like" evidence="2">
    <location>
        <begin position="337"/>
        <end position="499"/>
    </location>
</feature>
<dbReference type="SUPFAM" id="SSF53448">
    <property type="entry name" value="Nucleotide-diphospho-sugar transferases"/>
    <property type="match status" value="1"/>
</dbReference>